<organism evidence="1 2">
    <name type="scientific">Streptomyces misionensis</name>
    <dbReference type="NCBI Taxonomy" id="67331"/>
    <lineage>
        <taxon>Bacteria</taxon>
        <taxon>Bacillati</taxon>
        <taxon>Actinomycetota</taxon>
        <taxon>Actinomycetes</taxon>
        <taxon>Kitasatosporales</taxon>
        <taxon>Streptomycetaceae</taxon>
        <taxon>Streptomyces</taxon>
    </lineage>
</organism>
<dbReference type="RefSeq" id="WP_074995739.1">
    <property type="nucleotide sequence ID" value="NZ_FNTD01000004.1"/>
</dbReference>
<dbReference type="EMBL" id="FNTD01000004">
    <property type="protein sequence ID" value="SEE23598.1"/>
    <property type="molecule type" value="Genomic_DNA"/>
</dbReference>
<protein>
    <submittedName>
        <fullName evidence="1">Uncharacterized protein</fullName>
    </submittedName>
</protein>
<dbReference type="Proteomes" id="UP000182375">
    <property type="component" value="Unassembled WGS sequence"/>
</dbReference>
<accession>A0A1H5H8J6</accession>
<name>A0A1H5H8J6_9ACTN</name>
<evidence type="ECO:0000313" key="2">
    <source>
        <dbReference type="Proteomes" id="UP000182375"/>
    </source>
</evidence>
<reference evidence="1 2" key="1">
    <citation type="submission" date="2016-10" db="EMBL/GenBank/DDBJ databases">
        <authorList>
            <person name="de Groot N.N."/>
        </authorList>
    </citation>
    <scope>NUCLEOTIDE SEQUENCE [LARGE SCALE GENOMIC DNA]</scope>
    <source>
        <strain evidence="1 2">DSM 40306</strain>
    </source>
</reference>
<dbReference type="GeneID" id="95516364"/>
<proteinExistence type="predicted"/>
<evidence type="ECO:0000313" key="1">
    <source>
        <dbReference type="EMBL" id="SEE23598.1"/>
    </source>
</evidence>
<sequence>MAIDANSARITGRVHGRDITLEGGLSRDEIRSRLWWWRTEDPDGCGEREDRAHESEDSRADVIATLGGYYEISGDPDSQEAEDLVELVYAELNPAG</sequence>
<gene>
    <name evidence="1" type="ORF">SAMN04490357_7377</name>
</gene>
<dbReference type="AlphaFoldDB" id="A0A1H5H8J6"/>